<name>A0A8E1RUV5_9GAMM</name>
<evidence type="ECO:0000313" key="1">
    <source>
        <dbReference type="EMBL" id="KTS65325.1"/>
    </source>
</evidence>
<dbReference type="RefSeq" id="WP_058775708.1">
    <property type="nucleotide sequence ID" value="NZ_JBBCPZ010000018.1"/>
</dbReference>
<dbReference type="AlphaFoldDB" id="A0A8E1RUV5"/>
<accession>A0A8E1RUV5</accession>
<comment type="caution">
    <text evidence="1">The sequence shown here is derived from an EMBL/GenBank/DDBJ whole genome shotgun (WGS) entry which is preliminary data.</text>
</comment>
<organism evidence="1 2">
    <name type="scientific">Pantoea dispersa</name>
    <dbReference type="NCBI Taxonomy" id="59814"/>
    <lineage>
        <taxon>Bacteria</taxon>
        <taxon>Pseudomonadati</taxon>
        <taxon>Pseudomonadota</taxon>
        <taxon>Gammaproteobacteria</taxon>
        <taxon>Enterobacterales</taxon>
        <taxon>Erwiniaceae</taxon>
        <taxon>Pantoea</taxon>
    </lineage>
</organism>
<sequence>MKIQYIATPSEATLHIRTSVFRAFLHDRVVRAAVTVAPDARVTHTGTFVIHTRIAGDPAEILKATRAARLEEEE</sequence>
<proteinExistence type="predicted"/>
<gene>
    <name evidence="1" type="ORF">SA3R_21095</name>
</gene>
<dbReference type="EMBL" id="LDSE01000044">
    <property type="protein sequence ID" value="KTS65325.1"/>
    <property type="molecule type" value="Genomic_DNA"/>
</dbReference>
<protein>
    <submittedName>
        <fullName evidence="1">Uncharacterized protein</fullName>
    </submittedName>
</protein>
<dbReference type="Proteomes" id="UP000071979">
    <property type="component" value="Unassembled WGS sequence"/>
</dbReference>
<evidence type="ECO:0000313" key="2">
    <source>
        <dbReference type="Proteomes" id="UP000071979"/>
    </source>
</evidence>
<reference evidence="1 2" key="1">
    <citation type="journal article" date="2016" name="Front. Microbiol.">
        <title>Genomic Resource of Rice Seed Associated Bacteria.</title>
        <authorList>
            <person name="Midha S."/>
            <person name="Bansal K."/>
            <person name="Sharma S."/>
            <person name="Kumar N."/>
            <person name="Patil P.P."/>
            <person name="Chaudhry V."/>
            <person name="Patil P.B."/>
        </authorList>
    </citation>
    <scope>NUCLEOTIDE SEQUENCE [LARGE SCALE GENOMIC DNA]</scope>
    <source>
        <strain evidence="1 2">SA3</strain>
    </source>
</reference>